<dbReference type="Proteomes" id="UP000053841">
    <property type="component" value="Unassembled WGS sequence"/>
</dbReference>
<dbReference type="AlphaFoldDB" id="W6YCU4"/>
<gene>
    <name evidence="2" type="ORF">COCCADRAFT_24552</name>
</gene>
<feature type="compositionally biased region" description="Basic and acidic residues" evidence="1">
    <location>
        <begin position="102"/>
        <end position="124"/>
    </location>
</feature>
<organism evidence="2 3">
    <name type="scientific">Cochliobolus carbonum (strain 26-R-13)</name>
    <name type="common">Maize leaf spot fungus</name>
    <name type="synonym">Bipolaris zeicola</name>
    <dbReference type="NCBI Taxonomy" id="930089"/>
    <lineage>
        <taxon>Eukaryota</taxon>
        <taxon>Fungi</taxon>
        <taxon>Dikarya</taxon>
        <taxon>Ascomycota</taxon>
        <taxon>Pezizomycotina</taxon>
        <taxon>Dothideomycetes</taxon>
        <taxon>Pleosporomycetidae</taxon>
        <taxon>Pleosporales</taxon>
        <taxon>Pleosporineae</taxon>
        <taxon>Pleosporaceae</taxon>
        <taxon>Bipolaris</taxon>
    </lineage>
</organism>
<evidence type="ECO:0000313" key="2">
    <source>
        <dbReference type="EMBL" id="EUC35473.1"/>
    </source>
</evidence>
<evidence type="ECO:0000313" key="3">
    <source>
        <dbReference type="Proteomes" id="UP000053841"/>
    </source>
</evidence>
<dbReference type="HOGENOM" id="CLU_1626747_0_0_1"/>
<dbReference type="KEGG" id="bze:COCCADRAFT_24552"/>
<sequence length="163" mass="17950">MAPQQTTHSRGKSRLVILTASLRCRATSGGYRGRLRCQRVVRRKHARQEPRAIKIIGHAIAMLQLGPARQLREYPVCRRNCRWAVWLQGPGLGEGGAVGRGRAAERERGARGREGSVRDGERESGTTVGDRLAPSSHAHGKKAWARSKPRAGNPARHTVNGQR</sequence>
<dbReference type="GeneID" id="19145635"/>
<dbReference type="RefSeq" id="XP_007710179.1">
    <property type="nucleotide sequence ID" value="XM_007711989.1"/>
</dbReference>
<evidence type="ECO:0000256" key="1">
    <source>
        <dbReference type="SAM" id="MobiDB-lite"/>
    </source>
</evidence>
<feature type="compositionally biased region" description="Basic residues" evidence="1">
    <location>
        <begin position="138"/>
        <end position="149"/>
    </location>
</feature>
<keyword evidence="3" id="KW-1185">Reference proteome</keyword>
<feature type="region of interest" description="Disordered" evidence="1">
    <location>
        <begin position="93"/>
        <end position="163"/>
    </location>
</feature>
<protein>
    <submittedName>
        <fullName evidence="2">Uncharacterized protein</fullName>
    </submittedName>
</protein>
<proteinExistence type="predicted"/>
<name>W6YCU4_COCC2</name>
<reference evidence="2 3" key="1">
    <citation type="journal article" date="2013" name="PLoS Genet.">
        <title>Comparative genome structure, secondary metabolite, and effector coding capacity across Cochliobolus pathogens.</title>
        <authorList>
            <person name="Condon B.J."/>
            <person name="Leng Y."/>
            <person name="Wu D."/>
            <person name="Bushley K.E."/>
            <person name="Ohm R.A."/>
            <person name="Otillar R."/>
            <person name="Martin J."/>
            <person name="Schackwitz W."/>
            <person name="Grimwood J."/>
            <person name="MohdZainudin N."/>
            <person name="Xue C."/>
            <person name="Wang R."/>
            <person name="Manning V.A."/>
            <person name="Dhillon B."/>
            <person name="Tu Z.J."/>
            <person name="Steffenson B.J."/>
            <person name="Salamov A."/>
            <person name="Sun H."/>
            <person name="Lowry S."/>
            <person name="LaButti K."/>
            <person name="Han J."/>
            <person name="Copeland A."/>
            <person name="Lindquist E."/>
            <person name="Barry K."/>
            <person name="Schmutz J."/>
            <person name="Baker S.E."/>
            <person name="Ciuffetti L.M."/>
            <person name="Grigoriev I.V."/>
            <person name="Zhong S."/>
            <person name="Turgeon B.G."/>
        </authorList>
    </citation>
    <scope>NUCLEOTIDE SEQUENCE [LARGE SCALE GENOMIC DNA]</scope>
    <source>
        <strain evidence="2 3">26-R-13</strain>
    </source>
</reference>
<accession>W6YCU4</accession>
<dbReference type="EMBL" id="KI964574">
    <property type="protein sequence ID" value="EUC35473.1"/>
    <property type="molecule type" value="Genomic_DNA"/>
</dbReference>